<dbReference type="RefSeq" id="WP_222584141.1">
    <property type="nucleotide sequence ID" value="NZ_JAHVHP010000002.1"/>
</dbReference>
<organism evidence="1 2">
    <name type="scientific">Algoriphagus marincola</name>
    <dbReference type="NCBI Taxonomy" id="264027"/>
    <lineage>
        <taxon>Bacteria</taxon>
        <taxon>Pseudomonadati</taxon>
        <taxon>Bacteroidota</taxon>
        <taxon>Cytophagia</taxon>
        <taxon>Cytophagales</taxon>
        <taxon>Cyclobacteriaceae</taxon>
        <taxon>Algoriphagus</taxon>
    </lineage>
</organism>
<dbReference type="EMBL" id="JAHVHP010000002">
    <property type="protein sequence ID" value="MBY5951480.1"/>
    <property type="molecule type" value="Genomic_DNA"/>
</dbReference>
<name>A0ABS7N566_9BACT</name>
<evidence type="ECO:0000313" key="2">
    <source>
        <dbReference type="Proteomes" id="UP000766609"/>
    </source>
</evidence>
<keyword evidence="2" id="KW-1185">Reference proteome</keyword>
<proteinExistence type="predicted"/>
<comment type="caution">
    <text evidence="1">The sequence shown here is derived from an EMBL/GenBank/DDBJ whole genome shotgun (WGS) entry which is preliminary data.</text>
</comment>
<protein>
    <submittedName>
        <fullName evidence="1">Uncharacterized protein</fullName>
    </submittedName>
</protein>
<evidence type="ECO:0000313" key="1">
    <source>
        <dbReference type="EMBL" id="MBY5951480.1"/>
    </source>
</evidence>
<dbReference type="Proteomes" id="UP000766609">
    <property type="component" value="Unassembled WGS sequence"/>
</dbReference>
<gene>
    <name evidence="1" type="ORF">KUV23_10880</name>
</gene>
<sequence length="125" mass="14411">MSKDKVMGFELIHQGKKVFGGFKNASITLIFSKNTEAHEKDLEILFSGQNLESDESVEWLNKDIKVGDEFVIKVKETDNISPYRVKEKPLPYAEVLAKMTEKEKLAMKLKQFNYLEKKLRSKGLI</sequence>
<accession>A0ABS7N566</accession>
<reference evidence="1 2" key="1">
    <citation type="submission" date="2021-06" db="EMBL/GenBank/DDBJ databases">
        <title>44 bacteria genomes isolated from Dapeng, Shenzhen.</title>
        <authorList>
            <person name="Zheng W."/>
            <person name="Yu S."/>
            <person name="Huang Y."/>
        </authorList>
    </citation>
    <scope>NUCLEOTIDE SEQUENCE [LARGE SCALE GENOMIC DNA]</scope>
    <source>
        <strain evidence="1 2">DP5N14-6</strain>
    </source>
</reference>